<dbReference type="SMART" id="SM00635">
    <property type="entry name" value="BID_2"/>
    <property type="match status" value="1"/>
</dbReference>
<dbReference type="SUPFAM" id="SSF52266">
    <property type="entry name" value="SGNH hydrolase"/>
    <property type="match status" value="1"/>
</dbReference>
<dbReference type="SUPFAM" id="SSF49373">
    <property type="entry name" value="Invasin/intimin cell-adhesion fragments"/>
    <property type="match status" value="1"/>
</dbReference>
<evidence type="ECO:0000259" key="2">
    <source>
        <dbReference type="SMART" id="SM00635"/>
    </source>
</evidence>
<dbReference type="Gene3D" id="3.40.50.1110">
    <property type="entry name" value="SGNH hydrolase"/>
    <property type="match status" value="1"/>
</dbReference>
<dbReference type="EMBL" id="BRVO01000002">
    <property type="protein sequence ID" value="GLB49402.1"/>
    <property type="molecule type" value="Genomic_DNA"/>
</dbReference>
<sequence>MYSQTLEQAVLVDFGPTGGTNGAITNSPDMNNNYWNNATVASTGTSFSLINTTNGSTPFTLSIADGFVLNSSVNYGPTAANSTTLGDLAISTATQDYFYLENGGSGNNVGQLIFSNLDNSKSYKFILFASRPTSSVRETAYTFTGQDTYNASLQTSDGASGNLTNFVETTYLTPANGEITLDVSIVSGGYGYVNLIKVEEYSGVSTVEATAVTVTGSDITVSGQTSVMQATVAPVDATYPDVEWSVDDTNIAVISETGILSPVNNGTVTVTATNIQNPTISGSTTITVSNQIKEFYISGTATENGDVVSTALPMHMVTGLDGVVTNIFEIYTSLADVGTFSFYTGQDSNATVYGSSSTAGQILQNGTPINSNESGPVLISLDLNNNSYIVTPINWSVVGSSIPNGWNGDEPLNYQGGGVWSALLDMTTVTTDPNPRFVFKGNQSWSYVMKKIPDTHDVVMESQANTYNTAIQDIDLGYGNFVITLDLSSYKYSVACADIDDYKISFLGSSVMNGQGATNMEGYAYLYDQLLQERSTNGSSPFYRSNISVNGNNTLNVLDRYEKDLIADCSSYVIFGLALGNEGIHENGQAAFDQYENNMQLLIQKAINDGKTPVVMNNYTREDYNAADYEYIKQMNIIMAQWNVPSINLLGAIDNGTGNWPLAYQDDLWHPNTAGHQEFFYAMVPSLFDALESGKATPELHTNTSITPNTLSPGHLSFTPENVIHPFTMVLNFKTSETGQLFEFTSASGDGAVSIDTNGHLVYTSPFGGTIVGNTLVNDNVWHSVTLSHYYAQGATKLYSDAIEEGILGENLEASMFTVHGNNAPTNISYKNWYFYRAGMNALEIAALNNNQLLQSSLELYAPLDGDNIIGSDPYINLAQSTNTIDATNFALGLMDIKNIKDLKIYPNPVKDILQINTLETAKITSIEIFNLAGAKIIQNTHKTAIDVSMLQNGMYLVKVNTRSGVYNYKIVKQ</sequence>
<evidence type="ECO:0000313" key="3">
    <source>
        <dbReference type="EMBL" id="GLB49402.1"/>
    </source>
</evidence>
<dbReference type="SUPFAM" id="SSF49899">
    <property type="entry name" value="Concanavalin A-like lectins/glucanases"/>
    <property type="match status" value="1"/>
</dbReference>
<keyword evidence="1" id="KW-0732">Signal</keyword>
<dbReference type="Pfam" id="PF02368">
    <property type="entry name" value="Big_2"/>
    <property type="match status" value="1"/>
</dbReference>
<dbReference type="InterPro" id="IPR003343">
    <property type="entry name" value="Big_2"/>
</dbReference>
<gene>
    <name evidence="3" type="ORF">Y10_17700</name>
</gene>
<dbReference type="Pfam" id="PF13472">
    <property type="entry name" value="Lipase_GDSL_2"/>
    <property type="match status" value="1"/>
</dbReference>
<reference evidence="3" key="1">
    <citation type="submission" date="2022-07" db="EMBL/GenBank/DDBJ databases">
        <title>Taxonomy of Novel Oxalotrophic and Methylotrophic Bacteria.</title>
        <authorList>
            <person name="Sahin N."/>
            <person name="Tani A."/>
        </authorList>
    </citation>
    <scope>NUCLEOTIDE SEQUENCE</scope>
    <source>
        <strain evidence="3">Y10</strain>
    </source>
</reference>
<protein>
    <recommendedName>
        <fullName evidence="2">BIG2 domain-containing protein</fullName>
    </recommendedName>
</protein>
<organism evidence="3 4">
    <name type="scientific">Neptunitalea lumnitzerae</name>
    <dbReference type="NCBI Taxonomy" id="2965509"/>
    <lineage>
        <taxon>Bacteria</taxon>
        <taxon>Pseudomonadati</taxon>
        <taxon>Bacteroidota</taxon>
        <taxon>Flavobacteriia</taxon>
        <taxon>Flavobacteriales</taxon>
        <taxon>Flavobacteriaceae</taxon>
        <taxon>Neptunitalea</taxon>
    </lineage>
</organism>
<dbReference type="InterPro" id="IPR036514">
    <property type="entry name" value="SGNH_hydro_sf"/>
</dbReference>
<feature type="domain" description="BIG2" evidence="2">
    <location>
        <begin position="208"/>
        <end position="284"/>
    </location>
</feature>
<keyword evidence="4" id="KW-1185">Reference proteome</keyword>
<evidence type="ECO:0000313" key="4">
    <source>
        <dbReference type="Proteomes" id="UP001143543"/>
    </source>
</evidence>
<dbReference type="InterPro" id="IPR013320">
    <property type="entry name" value="ConA-like_dom_sf"/>
</dbReference>
<comment type="caution">
    <text evidence="3">The sequence shown here is derived from an EMBL/GenBank/DDBJ whole genome shotgun (WGS) entry which is preliminary data.</text>
</comment>
<dbReference type="InterPro" id="IPR013830">
    <property type="entry name" value="SGNH_hydro"/>
</dbReference>
<name>A0ABQ5MJ98_9FLAO</name>
<dbReference type="InterPro" id="IPR008964">
    <property type="entry name" value="Invasin/intimin_cell_adhesion"/>
</dbReference>
<evidence type="ECO:0000256" key="1">
    <source>
        <dbReference type="ARBA" id="ARBA00022729"/>
    </source>
</evidence>
<dbReference type="Gene3D" id="2.60.40.1080">
    <property type="match status" value="1"/>
</dbReference>
<proteinExistence type="predicted"/>
<dbReference type="InterPro" id="IPR026444">
    <property type="entry name" value="Secre_tail"/>
</dbReference>
<dbReference type="Proteomes" id="UP001143543">
    <property type="component" value="Unassembled WGS sequence"/>
</dbReference>
<dbReference type="NCBIfam" id="TIGR04183">
    <property type="entry name" value="Por_Secre_tail"/>
    <property type="match status" value="1"/>
</dbReference>
<accession>A0ABQ5MJ98</accession>
<dbReference type="CDD" id="cd00229">
    <property type="entry name" value="SGNH_hydrolase"/>
    <property type="match status" value="1"/>
</dbReference>
<dbReference type="Pfam" id="PF18962">
    <property type="entry name" value="Por_Secre_tail"/>
    <property type="match status" value="1"/>
</dbReference>